<evidence type="ECO:0000256" key="1">
    <source>
        <dbReference type="SAM" id="Coils"/>
    </source>
</evidence>
<proteinExistence type="predicted"/>
<name>A0A8W8MX12_MAGGI</name>
<evidence type="ECO:0000313" key="3">
    <source>
        <dbReference type="EnsemblMetazoa" id="G35444.10:cds"/>
    </source>
</evidence>
<feature type="compositionally biased region" description="Polar residues" evidence="2">
    <location>
        <begin position="405"/>
        <end position="415"/>
    </location>
</feature>
<feature type="region of interest" description="Disordered" evidence="2">
    <location>
        <begin position="404"/>
        <end position="426"/>
    </location>
</feature>
<dbReference type="AlphaFoldDB" id="A0A8W8MX12"/>
<reference evidence="3" key="1">
    <citation type="submission" date="2022-08" db="UniProtKB">
        <authorList>
            <consortium name="EnsemblMetazoa"/>
        </authorList>
    </citation>
    <scope>IDENTIFICATION</scope>
    <source>
        <strain evidence="3">05x7-T-G4-1.051#20</strain>
    </source>
</reference>
<evidence type="ECO:0000256" key="2">
    <source>
        <dbReference type="SAM" id="MobiDB-lite"/>
    </source>
</evidence>
<feature type="coiled-coil region" evidence="1">
    <location>
        <begin position="210"/>
        <end position="305"/>
    </location>
</feature>
<keyword evidence="4" id="KW-1185">Reference proteome</keyword>
<feature type="compositionally biased region" description="Polar residues" evidence="2">
    <location>
        <begin position="536"/>
        <end position="549"/>
    </location>
</feature>
<feature type="region of interest" description="Disordered" evidence="2">
    <location>
        <begin position="483"/>
        <end position="509"/>
    </location>
</feature>
<evidence type="ECO:0000313" key="4">
    <source>
        <dbReference type="Proteomes" id="UP000005408"/>
    </source>
</evidence>
<feature type="region of interest" description="Disordered" evidence="2">
    <location>
        <begin position="526"/>
        <end position="549"/>
    </location>
</feature>
<sequence>MASLDAGIEERVYKLWMANYKSKVNFLQQHLADLLTQKKALHSRVVAEEFHKFKLTSSRVISGDATAAEVRQTLTGLEKALKKEGLFKNVKSGFIHLKKEFLSSSSSKAISKPPSDPQTDKPKRSTTSVIADHKKERRIQTVEKDNDEVKNLNKAVGRLFENLKIQKLSEIARESTGLAITHDRSPTMMTKKPDDSDDFKEIIKKVRGLEMELLRQKASQSSELKRLAEENTGLRHTISELRREQERVKGLQPITKTAKDKQVEKLEEQYNKQKKGMEGKIVELESELEENLNTTLREKAELEQMIVDGVSKLKASITALHRRLCADANLSERTRTTLTLNGATDERKNIDILINKIIQIEESADLLEEKNRELGMILIEKDDEIGKLRNSLIEISEEVSKMHGSLTTLEKSPTASKEDRTSRELDTHETRAVISKLQHVHTSIQQYKRILLEKERSTVSPKNNDDLITLKHQINRLYEDFVEDGDGSTDMEKSTGSLQNDTPKTQRERTNEINQLLQKLSRVEKAFNSLRAGPGSHTSSSSPQDLEQS</sequence>
<dbReference type="EnsemblMetazoa" id="G35444.10">
    <property type="protein sequence ID" value="G35444.10:cds"/>
    <property type="gene ID" value="G35444"/>
</dbReference>
<accession>A0A8W8MX12</accession>
<feature type="region of interest" description="Disordered" evidence="2">
    <location>
        <begin position="106"/>
        <end position="131"/>
    </location>
</feature>
<keyword evidence="1" id="KW-0175">Coiled coil</keyword>
<feature type="compositionally biased region" description="Polar residues" evidence="2">
    <location>
        <begin position="494"/>
        <end position="503"/>
    </location>
</feature>
<protein>
    <submittedName>
        <fullName evidence="3">Uncharacterized protein</fullName>
    </submittedName>
</protein>
<organism evidence="3 4">
    <name type="scientific">Magallana gigas</name>
    <name type="common">Pacific oyster</name>
    <name type="synonym">Crassostrea gigas</name>
    <dbReference type="NCBI Taxonomy" id="29159"/>
    <lineage>
        <taxon>Eukaryota</taxon>
        <taxon>Metazoa</taxon>
        <taxon>Spiralia</taxon>
        <taxon>Lophotrochozoa</taxon>
        <taxon>Mollusca</taxon>
        <taxon>Bivalvia</taxon>
        <taxon>Autobranchia</taxon>
        <taxon>Pteriomorphia</taxon>
        <taxon>Ostreida</taxon>
        <taxon>Ostreoidea</taxon>
        <taxon>Ostreidae</taxon>
        <taxon>Magallana</taxon>
    </lineage>
</organism>
<feature type="compositionally biased region" description="Basic and acidic residues" evidence="2">
    <location>
        <begin position="416"/>
        <end position="426"/>
    </location>
</feature>
<dbReference type="Proteomes" id="UP000005408">
    <property type="component" value="Unassembled WGS sequence"/>
</dbReference>